<keyword evidence="2" id="KW-1185">Reference proteome</keyword>
<evidence type="ECO:0000313" key="2">
    <source>
        <dbReference type="Proteomes" id="UP000238937"/>
    </source>
</evidence>
<name>A0A2T1GIT1_9CYAN</name>
<reference evidence="1 2" key="1">
    <citation type="submission" date="2018-03" db="EMBL/GenBank/DDBJ databases">
        <title>The ancient ancestry and fast evolution of plastids.</title>
        <authorList>
            <person name="Moore K.R."/>
            <person name="Magnabosco C."/>
            <person name="Momper L."/>
            <person name="Gold D.A."/>
            <person name="Bosak T."/>
            <person name="Fournier G.P."/>
        </authorList>
    </citation>
    <scope>NUCLEOTIDE SEQUENCE [LARGE SCALE GENOMIC DNA]</scope>
    <source>
        <strain evidence="1 2">CCALA 037</strain>
    </source>
</reference>
<dbReference type="OrthoDB" id="583309at2"/>
<evidence type="ECO:0008006" key="3">
    <source>
        <dbReference type="Google" id="ProtNLM"/>
    </source>
</evidence>
<proteinExistence type="predicted"/>
<dbReference type="EMBL" id="PVWO01000067">
    <property type="protein sequence ID" value="PSB57663.1"/>
    <property type="molecule type" value="Genomic_DNA"/>
</dbReference>
<sequence length="236" mass="26878">MNGSIINDLDLLTVAECLEVRSSIYKLQDTWIQRHPSLPFYTLGIASYLDASQNNQEDYFGRSRQSNPLLQQHFGWLYDRLANALSQQLQAVVSYAENLALPGFHIFQADRQFEQPIAAIHTDVNHQLFTWYSDEPIDFARSLSFTLSIALPKLGGGLNLWDLSHHEIIERPPTEVKGLIESRSKSFHPYKIGSLVLHSGNIVHQIAAGKNLQADDERITLQGHSLYCQGSWQLYW</sequence>
<accession>A0A2T1GIT1</accession>
<gene>
    <name evidence="1" type="ORF">C7B77_07570</name>
</gene>
<dbReference type="AlphaFoldDB" id="A0A2T1GIT1"/>
<organism evidence="1 2">
    <name type="scientific">Chamaesiphon polymorphus CCALA 037</name>
    <dbReference type="NCBI Taxonomy" id="2107692"/>
    <lineage>
        <taxon>Bacteria</taxon>
        <taxon>Bacillati</taxon>
        <taxon>Cyanobacteriota</taxon>
        <taxon>Cyanophyceae</taxon>
        <taxon>Gomontiellales</taxon>
        <taxon>Chamaesiphonaceae</taxon>
        <taxon>Chamaesiphon</taxon>
    </lineage>
</organism>
<protein>
    <recommendedName>
        <fullName evidence="3">Phytanoyl-CoA dioxygenase</fullName>
    </recommendedName>
</protein>
<dbReference type="Proteomes" id="UP000238937">
    <property type="component" value="Unassembled WGS sequence"/>
</dbReference>
<evidence type="ECO:0000313" key="1">
    <source>
        <dbReference type="EMBL" id="PSB57663.1"/>
    </source>
</evidence>
<comment type="caution">
    <text evidence="1">The sequence shown here is derived from an EMBL/GenBank/DDBJ whole genome shotgun (WGS) entry which is preliminary data.</text>
</comment>
<dbReference type="RefSeq" id="WP_106302320.1">
    <property type="nucleotide sequence ID" value="NZ_PVWO01000067.1"/>
</dbReference>